<dbReference type="AlphaFoldDB" id="A0A8D5AIS1"/>
<dbReference type="Proteomes" id="UP000824988">
    <property type="component" value="Chromosome"/>
</dbReference>
<evidence type="ECO:0000256" key="6">
    <source>
        <dbReference type="ARBA" id="ARBA00023075"/>
    </source>
</evidence>
<organism evidence="12 13">
    <name type="scientific">Methylogaea oryzae</name>
    <dbReference type="NCBI Taxonomy" id="1295382"/>
    <lineage>
        <taxon>Bacteria</taxon>
        <taxon>Pseudomonadati</taxon>
        <taxon>Pseudomonadota</taxon>
        <taxon>Gammaproteobacteria</taxon>
        <taxon>Methylococcales</taxon>
        <taxon>Methylococcaceae</taxon>
        <taxon>Methylogaea</taxon>
    </lineage>
</organism>
<evidence type="ECO:0000259" key="11">
    <source>
        <dbReference type="Pfam" id="PF24836"/>
    </source>
</evidence>
<dbReference type="EMBL" id="AP019782">
    <property type="protein sequence ID" value="BBL70034.1"/>
    <property type="molecule type" value="Genomic_DNA"/>
</dbReference>
<dbReference type="Pfam" id="PF24836">
    <property type="entry name" value="NQRA_2nd"/>
    <property type="match status" value="1"/>
</dbReference>
<protein>
    <recommendedName>
        <fullName evidence="8">Na(+)-translocating NADH-quinone reductase subunit A</fullName>
        <shortName evidence="8">Na(+)-NQR subunit A</shortName>
        <shortName evidence="8">Na(+)-translocating NQR subunit A</shortName>
        <ecNumber evidence="8">7.2.1.1</ecNumber>
    </recommendedName>
    <alternativeName>
        <fullName evidence="8">NQR complex subunit A</fullName>
    </alternativeName>
    <alternativeName>
        <fullName evidence="8">NQR-1 subunit A</fullName>
    </alternativeName>
</protein>
<dbReference type="Pfam" id="PF11973">
    <property type="entry name" value="NQRA_SLBB"/>
    <property type="match status" value="1"/>
</dbReference>
<proteinExistence type="inferred from homology"/>
<keyword evidence="4 8" id="KW-0915">Sodium</keyword>
<evidence type="ECO:0000256" key="7">
    <source>
        <dbReference type="ARBA" id="ARBA00023201"/>
    </source>
</evidence>
<dbReference type="GO" id="GO:0016655">
    <property type="term" value="F:oxidoreductase activity, acting on NAD(P)H, quinone or similar compound as acceptor"/>
    <property type="evidence" value="ECO:0007669"/>
    <property type="project" value="UniProtKB-UniRule"/>
</dbReference>
<dbReference type="NCBIfam" id="TIGR01936">
    <property type="entry name" value="nqrA"/>
    <property type="match status" value="1"/>
</dbReference>
<comment type="similarity">
    <text evidence="8">Belongs to the NqrA family.</text>
</comment>
<keyword evidence="5 8" id="KW-0406">Ion transport</keyword>
<dbReference type="PANTHER" id="PTHR37839">
    <property type="entry name" value="NA(+)-TRANSLOCATING NADH-QUINONE REDUCTASE SUBUNIT A"/>
    <property type="match status" value="1"/>
</dbReference>
<dbReference type="InterPro" id="IPR056148">
    <property type="entry name" value="NQRA_2nd"/>
</dbReference>
<dbReference type="Pfam" id="PF05896">
    <property type="entry name" value="NQRA_N"/>
    <property type="match status" value="1"/>
</dbReference>
<dbReference type="InterPro" id="IPR022615">
    <property type="entry name" value="NqrA_C_domain"/>
</dbReference>
<evidence type="ECO:0000256" key="5">
    <source>
        <dbReference type="ARBA" id="ARBA00023065"/>
    </source>
</evidence>
<keyword evidence="3 8" id="KW-0520">NAD</keyword>
<evidence type="ECO:0000259" key="9">
    <source>
        <dbReference type="Pfam" id="PF05896"/>
    </source>
</evidence>
<feature type="domain" description="Na(+)-translocating NADH-quinone reductase subunit A C-terminal" evidence="10">
    <location>
        <begin position="263"/>
        <end position="313"/>
    </location>
</feature>
<dbReference type="KEGG" id="moz:MoryE10_06400"/>
<dbReference type="GO" id="GO:0006814">
    <property type="term" value="P:sodium ion transport"/>
    <property type="evidence" value="ECO:0007669"/>
    <property type="project" value="UniProtKB-UniRule"/>
</dbReference>
<name>A0A8D5AIS1_9GAMM</name>
<gene>
    <name evidence="8 12" type="primary">nqrA</name>
    <name evidence="12" type="ORF">MoryE10_06400</name>
</gene>
<keyword evidence="6 8" id="KW-0830">Ubiquinone</keyword>
<evidence type="ECO:0000313" key="13">
    <source>
        <dbReference type="Proteomes" id="UP000824988"/>
    </source>
</evidence>
<dbReference type="HAMAP" id="MF_00425">
    <property type="entry name" value="NqrA"/>
    <property type="match status" value="1"/>
</dbReference>
<keyword evidence="13" id="KW-1185">Reference proteome</keyword>
<reference evidence="12" key="1">
    <citation type="submission" date="2019-06" db="EMBL/GenBank/DDBJ databases">
        <title>Complete genome sequence of Methylogaea oryzae strain JCM16910.</title>
        <authorList>
            <person name="Asakawa S."/>
        </authorList>
    </citation>
    <scope>NUCLEOTIDE SEQUENCE</scope>
    <source>
        <strain evidence="12">E10</strain>
    </source>
</reference>
<evidence type="ECO:0000256" key="3">
    <source>
        <dbReference type="ARBA" id="ARBA00023027"/>
    </source>
</evidence>
<comment type="function">
    <text evidence="8">NQR complex catalyzes the reduction of ubiquinone-1 to ubiquinol by two successive reactions, coupled with the transport of Na(+) ions from the cytoplasm to the periplasm. NqrA to NqrE are probably involved in the second step, the conversion of ubisemiquinone to ubiquinol.</text>
</comment>
<dbReference type="InterPro" id="IPR056147">
    <property type="entry name" value="NQRA_N"/>
</dbReference>
<evidence type="ECO:0000313" key="12">
    <source>
        <dbReference type="EMBL" id="BBL70034.1"/>
    </source>
</evidence>
<comment type="catalytic activity">
    <reaction evidence="8">
        <text>a ubiquinone + n Na(+)(in) + NADH + H(+) = a ubiquinol + n Na(+)(out) + NAD(+)</text>
        <dbReference type="Rhea" id="RHEA:47748"/>
        <dbReference type="Rhea" id="RHEA-COMP:9565"/>
        <dbReference type="Rhea" id="RHEA-COMP:9566"/>
        <dbReference type="ChEBI" id="CHEBI:15378"/>
        <dbReference type="ChEBI" id="CHEBI:16389"/>
        <dbReference type="ChEBI" id="CHEBI:17976"/>
        <dbReference type="ChEBI" id="CHEBI:29101"/>
        <dbReference type="ChEBI" id="CHEBI:57540"/>
        <dbReference type="ChEBI" id="CHEBI:57945"/>
        <dbReference type="EC" id="7.2.1.1"/>
    </reaction>
</comment>
<feature type="domain" description="NqrA N-terminal barrel-sandwich hybrid" evidence="9">
    <location>
        <begin position="3"/>
        <end position="97"/>
    </location>
</feature>
<dbReference type="InterPro" id="IPR008703">
    <property type="entry name" value="NqrA"/>
</dbReference>
<evidence type="ECO:0000256" key="2">
    <source>
        <dbReference type="ARBA" id="ARBA00022967"/>
    </source>
</evidence>
<dbReference type="NCBIfam" id="NF003759">
    <property type="entry name" value="PRK05352.1-2"/>
    <property type="match status" value="1"/>
</dbReference>
<evidence type="ECO:0000256" key="8">
    <source>
        <dbReference type="HAMAP-Rule" id="MF_00425"/>
    </source>
</evidence>
<keyword evidence="2 8" id="KW-1278">Translocase</keyword>
<evidence type="ECO:0000256" key="1">
    <source>
        <dbReference type="ARBA" id="ARBA00022448"/>
    </source>
</evidence>
<evidence type="ECO:0000256" key="4">
    <source>
        <dbReference type="ARBA" id="ARBA00023053"/>
    </source>
</evidence>
<keyword evidence="7 8" id="KW-0739">Sodium transport</keyword>
<comment type="subunit">
    <text evidence="8">Composed of six subunits; NqrA, NqrB, NqrC, NqrD, NqrE and NqrF.</text>
</comment>
<keyword evidence="1 8" id="KW-0813">Transport</keyword>
<feature type="domain" description="NqrA second alpha/beta" evidence="11">
    <location>
        <begin position="117"/>
        <end position="258"/>
    </location>
</feature>
<evidence type="ECO:0000259" key="10">
    <source>
        <dbReference type="Pfam" id="PF11973"/>
    </source>
</evidence>
<dbReference type="PANTHER" id="PTHR37839:SF1">
    <property type="entry name" value="NA(+)-TRANSLOCATING NADH-QUINONE REDUCTASE SUBUNIT A"/>
    <property type="match status" value="1"/>
</dbReference>
<sequence length="451" mass="48559">MLIKIDKGLDLPITGGPEQAIRDDGGRVATVAVVGQDYVDLKPTMLVQEGDQVKLGQPLFAHKKNPRILFTSPGSGVVKAIHRGDRRVLQSVVVALDGKRDEIKFKSYRAEELSSLAADKVKDNLLNSGLWTSLRTRPYSKVPDPDTVPHAIFVNAMDTNPLAGNPEVVINARAADFVNGLAVIGRLTEGKVYLSKAPGAKLPASDRVTVAEFSGPHPAGLAGTHIHFLDPVSTDRTAWSLDYQAVMAIGALFTTGKLNVERVVSLAGPIVNKPRLVRTRVGACLSELTAGQLAAGKEARVISGSVLHGRKAEGWADFLGPYHNQVSVVEEGREREFIGWLEPGEKKFSALNVMLSSLPKFAGKKFAFNTNKNGSARAIVPVGVYETVMPLDILPAQLLRSLVVGDTDMAQALGCLELDEEDLALCTFVDPGKHDFGPVLRQNLTQIEKEG</sequence>
<dbReference type="EC" id="7.2.1.1" evidence="8"/>
<dbReference type="RefSeq" id="WP_221048186.1">
    <property type="nucleotide sequence ID" value="NZ_AP019782.1"/>
</dbReference>
<accession>A0A8D5AIS1</accession>